<organism evidence="2 3">
    <name type="scientific">Erwinia phage Wellington</name>
    <dbReference type="NCBI Taxonomy" id="2267653"/>
    <lineage>
        <taxon>Viruses</taxon>
        <taxon>Duplodnaviria</taxon>
        <taxon>Heunggongvirae</taxon>
        <taxon>Uroviricota</taxon>
        <taxon>Caudoviricetes</taxon>
        <taxon>Chimalliviridae</taxon>
        <taxon>Wellingtonvirus</taxon>
        <taxon>Wellingtonvirus wellington</taxon>
    </lineage>
</organism>
<gene>
    <name evidence="2" type="ORF">WELLINGTON_292</name>
</gene>
<keyword evidence="3" id="KW-1185">Reference proteome</keyword>
<dbReference type="EMBL" id="MH426724">
    <property type="protein sequence ID" value="AXF51416.1"/>
    <property type="molecule type" value="Genomic_DNA"/>
</dbReference>
<accession>A0A345BLU5</accession>
<feature type="compositionally biased region" description="Basic and acidic residues" evidence="1">
    <location>
        <begin position="1"/>
        <end position="10"/>
    </location>
</feature>
<name>A0A345BLU5_9CAUD</name>
<evidence type="ECO:0000256" key="1">
    <source>
        <dbReference type="SAM" id="MobiDB-lite"/>
    </source>
</evidence>
<evidence type="ECO:0000313" key="3">
    <source>
        <dbReference type="Proteomes" id="UP000258581"/>
    </source>
</evidence>
<evidence type="ECO:0000313" key="2">
    <source>
        <dbReference type="EMBL" id="AXF51416.1"/>
    </source>
</evidence>
<sequence length="103" mass="11591">MPKEKKDWSGRRLRLFGDQPRPSSDWCPPPQKTHHALGHILGEQASHPSQLCNQLAGAERSRNLRADLAHSQDCHGTRQDFRMRIDRNPKPPPRAAQLNGDGG</sequence>
<protein>
    <submittedName>
        <fullName evidence="2">Uncharacterized protein</fullName>
    </submittedName>
</protein>
<dbReference type="Proteomes" id="UP000258581">
    <property type="component" value="Segment"/>
</dbReference>
<reference evidence="3" key="1">
    <citation type="submission" date="2018-06" db="EMBL/GenBank/DDBJ databases">
        <authorList>
            <person name="Sharma R."/>
            <person name="James B."/>
            <person name="Berg J.A."/>
            <person name="Breakwell D.P."/>
            <person name="Hope S."/>
            <person name="Grose J.H."/>
        </authorList>
    </citation>
    <scope>NUCLEOTIDE SEQUENCE [LARGE SCALE GENOMIC DNA]</scope>
</reference>
<feature type="region of interest" description="Disordered" evidence="1">
    <location>
        <begin position="1"/>
        <end position="32"/>
    </location>
</feature>
<feature type="region of interest" description="Disordered" evidence="1">
    <location>
        <begin position="83"/>
        <end position="103"/>
    </location>
</feature>
<proteinExistence type="predicted"/>